<evidence type="ECO:0000313" key="1">
    <source>
        <dbReference type="EMBL" id="ODS02592.1"/>
    </source>
</evidence>
<protein>
    <submittedName>
        <fullName evidence="1">Uncharacterized protein</fullName>
    </submittedName>
</protein>
<proteinExistence type="predicted"/>
<name>A0A1E3WAR0_9HYPH</name>
<dbReference type="AlphaFoldDB" id="A0A1E3WAR0"/>
<gene>
    <name evidence="1" type="ORF">AUC71_14445</name>
</gene>
<dbReference type="Proteomes" id="UP000095042">
    <property type="component" value="Unassembled WGS sequence"/>
</dbReference>
<organism evidence="1 2">
    <name type="scientific">Methyloceanibacter marginalis</name>
    <dbReference type="NCBI Taxonomy" id="1774971"/>
    <lineage>
        <taxon>Bacteria</taxon>
        <taxon>Pseudomonadati</taxon>
        <taxon>Pseudomonadota</taxon>
        <taxon>Alphaproteobacteria</taxon>
        <taxon>Hyphomicrobiales</taxon>
        <taxon>Hyphomicrobiaceae</taxon>
        <taxon>Methyloceanibacter</taxon>
    </lineage>
</organism>
<dbReference type="EMBL" id="LPWD01000269">
    <property type="protein sequence ID" value="ODS02592.1"/>
    <property type="molecule type" value="Genomic_DNA"/>
</dbReference>
<reference evidence="1 2" key="1">
    <citation type="journal article" date="2016" name="Environ. Microbiol.">
        <title>New Methyloceanibacter diversity from North Sea sediments includes methanotroph containing solely the soluble methane monooxygenase.</title>
        <authorList>
            <person name="Vekeman B."/>
            <person name="Kerckhof F.M."/>
            <person name="Cremers G."/>
            <person name="de Vos P."/>
            <person name="Vandamme P."/>
            <person name="Boon N."/>
            <person name="Op den Camp H.J."/>
            <person name="Heylen K."/>
        </authorList>
    </citation>
    <scope>NUCLEOTIDE SEQUENCE [LARGE SCALE GENOMIC DNA]</scope>
    <source>
        <strain evidence="1 2">R-67177</strain>
    </source>
</reference>
<sequence>MRVEERAAQRLAFDGGERIADGACGTNDRVARVLQRRDDVEGDEELVLHDENGMRANQVTPSFE</sequence>
<evidence type="ECO:0000313" key="2">
    <source>
        <dbReference type="Proteomes" id="UP000095042"/>
    </source>
</evidence>
<keyword evidence="2" id="KW-1185">Reference proteome</keyword>
<accession>A0A1E3WAR0</accession>
<comment type="caution">
    <text evidence="1">The sequence shown here is derived from an EMBL/GenBank/DDBJ whole genome shotgun (WGS) entry which is preliminary data.</text>
</comment>